<gene>
    <name evidence="2" type="ORF">OXX778_LOCUS22796</name>
</gene>
<dbReference type="EMBL" id="CAJNOC010010298">
    <property type="protein sequence ID" value="CAF1138564.1"/>
    <property type="molecule type" value="Genomic_DNA"/>
</dbReference>
<keyword evidence="3" id="KW-1185">Reference proteome</keyword>
<accession>A0A814RU02</accession>
<evidence type="ECO:0000313" key="3">
    <source>
        <dbReference type="Proteomes" id="UP000663879"/>
    </source>
</evidence>
<evidence type="ECO:0000313" key="2">
    <source>
        <dbReference type="EMBL" id="CAF1138564.1"/>
    </source>
</evidence>
<feature type="non-terminal residue" evidence="2">
    <location>
        <position position="1"/>
    </location>
</feature>
<feature type="region of interest" description="Disordered" evidence="1">
    <location>
        <begin position="27"/>
        <end position="47"/>
    </location>
</feature>
<dbReference type="Proteomes" id="UP000663879">
    <property type="component" value="Unassembled WGS sequence"/>
</dbReference>
<comment type="caution">
    <text evidence="2">The sequence shown here is derived from an EMBL/GenBank/DDBJ whole genome shotgun (WGS) entry which is preliminary data.</text>
</comment>
<name>A0A814RU02_9BILA</name>
<evidence type="ECO:0000256" key="1">
    <source>
        <dbReference type="SAM" id="MobiDB-lite"/>
    </source>
</evidence>
<dbReference type="AlphaFoldDB" id="A0A814RU02"/>
<organism evidence="2 3">
    <name type="scientific">Brachionus calyciflorus</name>
    <dbReference type="NCBI Taxonomy" id="104777"/>
    <lineage>
        <taxon>Eukaryota</taxon>
        <taxon>Metazoa</taxon>
        <taxon>Spiralia</taxon>
        <taxon>Gnathifera</taxon>
        <taxon>Rotifera</taxon>
        <taxon>Eurotatoria</taxon>
        <taxon>Monogononta</taxon>
        <taxon>Pseudotrocha</taxon>
        <taxon>Ploima</taxon>
        <taxon>Brachionidae</taxon>
        <taxon>Brachionus</taxon>
    </lineage>
</organism>
<protein>
    <submittedName>
        <fullName evidence="2">Uncharacterized protein</fullName>
    </submittedName>
</protein>
<reference evidence="2" key="1">
    <citation type="submission" date="2021-02" db="EMBL/GenBank/DDBJ databases">
        <authorList>
            <person name="Nowell W R."/>
        </authorList>
    </citation>
    <scope>NUCLEOTIDE SEQUENCE</scope>
    <source>
        <strain evidence="2">Ploen Becks lab</strain>
    </source>
</reference>
<sequence>ESKLSPSDNNNFKNLINNINQSIISPKSILTPSAPRETKNSPPILKTKPANEIFQNISNNTLTRPKNFYSSDIKPNSNNKFITNEHQIPSDQGKWDNTPKLSDFIHNKSVSTLDLLKLVAELAGNNKSRKLDSNTRRFSGSNHEDVDDWLFNL</sequence>
<proteinExistence type="predicted"/>